<name>A0A3B0WL24_9ZZZZ</name>
<dbReference type="InterPro" id="IPR000873">
    <property type="entry name" value="AMP-dep_synth/lig_dom"/>
</dbReference>
<accession>A0A3B0WL24</accession>
<dbReference type="InterPro" id="IPR002123">
    <property type="entry name" value="Plipid/glycerol_acylTrfase"/>
</dbReference>
<dbReference type="InterPro" id="IPR045851">
    <property type="entry name" value="AMP-bd_C_sf"/>
</dbReference>
<keyword evidence="4" id="KW-0808">Transferase</keyword>
<gene>
    <name evidence="4" type="ORF">MNBD_GAMMA04-2215</name>
</gene>
<comment type="similarity">
    <text evidence="1">Belongs to the ATP-dependent AMP-binding enzyme family.</text>
</comment>
<keyword evidence="4" id="KW-0012">Acyltransferase</keyword>
<dbReference type="InterPro" id="IPR042099">
    <property type="entry name" value="ANL_N_sf"/>
</dbReference>
<dbReference type="InterPro" id="IPR020845">
    <property type="entry name" value="AMP-binding_CS"/>
</dbReference>
<dbReference type="SMART" id="SM00563">
    <property type="entry name" value="PlsC"/>
    <property type="match status" value="1"/>
</dbReference>
<evidence type="ECO:0000256" key="2">
    <source>
        <dbReference type="ARBA" id="ARBA00022598"/>
    </source>
</evidence>
<organism evidence="4">
    <name type="scientific">hydrothermal vent metagenome</name>
    <dbReference type="NCBI Taxonomy" id="652676"/>
    <lineage>
        <taxon>unclassified sequences</taxon>
        <taxon>metagenomes</taxon>
        <taxon>ecological metagenomes</taxon>
    </lineage>
</organism>
<dbReference type="Gene3D" id="3.30.300.30">
    <property type="match status" value="1"/>
</dbReference>
<dbReference type="EC" id="6.2.1.20" evidence="4"/>
<protein>
    <submittedName>
        <fullName evidence="4">2-acylglycerophosphoethanolamine acyltransferase / Acyl-[acyl-carrier-protein] synthetase</fullName>
        <ecNumber evidence="4">2.3.1.40</ecNumber>
        <ecNumber evidence="4">6.2.1.20</ecNumber>
    </submittedName>
</protein>
<dbReference type="EC" id="2.3.1.40" evidence="4"/>
<dbReference type="Gene3D" id="3.40.50.12780">
    <property type="entry name" value="N-terminal domain of ligase-like"/>
    <property type="match status" value="1"/>
</dbReference>
<dbReference type="PANTHER" id="PTHR43201">
    <property type="entry name" value="ACYL-COA SYNTHETASE"/>
    <property type="match status" value="1"/>
</dbReference>
<dbReference type="Pfam" id="PF00501">
    <property type="entry name" value="AMP-binding"/>
    <property type="match status" value="1"/>
</dbReference>
<dbReference type="AlphaFoldDB" id="A0A3B0WL24"/>
<feature type="domain" description="Phospholipid/glycerol acyltransferase" evidence="3">
    <location>
        <begin position="37"/>
        <end position="147"/>
    </location>
</feature>
<evidence type="ECO:0000256" key="1">
    <source>
        <dbReference type="ARBA" id="ARBA00006432"/>
    </source>
</evidence>
<evidence type="ECO:0000313" key="4">
    <source>
        <dbReference type="EMBL" id="VAW45166.1"/>
    </source>
</evidence>
<keyword evidence="2 4" id="KW-0436">Ligase</keyword>
<dbReference type="CDD" id="cd07989">
    <property type="entry name" value="LPLAT_AGPAT-like"/>
    <property type="match status" value="1"/>
</dbReference>
<dbReference type="Pfam" id="PF01553">
    <property type="entry name" value="Acyltransferase"/>
    <property type="match status" value="1"/>
</dbReference>
<evidence type="ECO:0000259" key="3">
    <source>
        <dbReference type="SMART" id="SM00563"/>
    </source>
</evidence>
<sequence length="722" mass="80371">MKKVFKFFAKLLFKALYRVEVKGVEHYHAVDQSQQPLLIIANHVSSLDGPLIDLFLPGETSFMVDVSHTKKWHERFILSMTNYFKVDLQSPYATKHMIKELKKGKQCMIFPEGRITTTGHLMKVYEGTSMVADNTGAMVLPVNISGAVYSKFSYLDGTRFAYIKQFWFPKITLTIRPAEKMEKTTGLSGHQKHKVLTQQVTRMLRDGIYYGLVKQQTIFAALLQAKSTFRAKEVCVEDVNGQELSLKKLTLAAIILGKQLQNVLKEEKHIGLMLPNVAGMPASFFALQAYGYIPAMINFTAGIGAIKSACETAELKSVVTSKKFVEVFGLESLIEALSQEVRFIYLEDIKEKITGISKIKGLLTCPRKLPGFGLHPDKAAVILFTSGSEGTPKGVVLSHQNINSNIAQTCSKITLLPGDIILNALPTFHCFGLTAGMLWPIMRGAKVYLYPSPLHYSIVPEMAYQKNVKLMFGTDTFYSGYARKAHPYDFYRVEELVAGAERLRPETRALYASKYHKPIFEGYGVTETTPVLSINTPLAYKDGSVGQFVPEISYRLEPVEGISEGGRLFVKGPNVMLGYLMSDNPGVLQPPEEGWHDTGDIVDVDEEGYVWIKGRAKRFAKIAGEMVSLTAVEAYINQASPEGHHVVVSVPDDRKGERLVLVTDDATLSRTTIIDAAKKRELAELMIPKTIILVEQVPVLGTGKTNYPEVQKLAEKNFNSVK</sequence>
<dbReference type="GO" id="GO:0008922">
    <property type="term" value="F:long-chain fatty acid [acyl-carrier-protein] ligase activity"/>
    <property type="evidence" value="ECO:0007669"/>
    <property type="project" value="UniProtKB-EC"/>
</dbReference>
<dbReference type="SUPFAM" id="SSF56801">
    <property type="entry name" value="Acetyl-CoA synthetase-like"/>
    <property type="match status" value="1"/>
</dbReference>
<dbReference type="GO" id="GO:0006631">
    <property type="term" value="P:fatty acid metabolic process"/>
    <property type="evidence" value="ECO:0007669"/>
    <property type="project" value="TreeGrafter"/>
</dbReference>
<dbReference type="EMBL" id="UOFB01000074">
    <property type="protein sequence ID" value="VAW45166.1"/>
    <property type="molecule type" value="Genomic_DNA"/>
</dbReference>
<dbReference type="PROSITE" id="PS00455">
    <property type="entry name" value="AMP_BINDING"/>
    <property type="match status" value="1"/>
</dbReference>
<dbReference type="GO" id="GO:0031956">
    <property type="term" value="F:medium-chain fatty acid-CoA ligase activity"/>
    <property type="evidence" value="ECO:0007669"/>
    <property type="project" value="TreeGrafter"/>
</dbReference>
<dbReference type="PANTHER" id="PTHR43201:SF5">
    <property type="entry name" value="MEDIUM-CHAIN ACYL-COA LIGASE ACSF2, MITOCHONDRIAL"/>
    <property type="match status" value="1"/>
</dbReference>
<reference evidence="4" key="1">
    <citation type="submission" date="2018-06" db="EMBL/GenBank/DDBJ databases">
        <authorList>
            <person name="Zhirakovskaya E."/>
        </authorList>
    </citation>
    <scope>NUCLEOTIDE SEQUENCE</scope>
</reference>
<proteinExistence type="inferred from homology"/>
<dbReference type="SUPFAM" id="SSF69593">
    <property type="entry name" value="Glycerol-3-phosphate (1)-acyltransferase"/>
    <property type="match status" value="1"/>
</dbReference>
<dbReference type="GO" id="GO:0008779">
    <property type="term" value="F:acyl-[acyl-carrier-protein]-phospholipid O-acyltransferase activity"/>
    <property type="evidence" value="ECO:0007669"/>
    <property type="project" value="UniProtKB-EC"/>
</dbReference>